<feature type="compositionally biased region" description="Polar residues" evidence="1">
    <location>
        <begin position="1053"/>
        <end position="1062"/>
    </location>
</feature>
<feature type="non-terminal residue" evidence="2">
    <location>
        <position position="1298"/>
    </location>
</feature>
<gene>
    <name evidence="2" type="ORF">OTU49_011721</name>
</gene>
<feature type="compositionally biased region" description="Polar residues" evidence="1">
    <location>
        <begin position="1223"/>
        <end position="1234"/>
    </location>
</feature>
<feature type="region of interest" description="Disordered" evidence="1">
    <location>
        <begin position="1126"/>
        <end position="1153"/>
    </location>
</feature>
<evidence type="ECO:0000313" key="3">
    <source>
        <dbReference type="Proteomes" id="UP001445076"/>
    </source>
</evidence>
<feature type="compositionally biased region" description="Basic and acidic residues" evidence="1">
    <location>
        <begin position="775"/>
        <end position="796"/>
    </location>
</feature>
<feature type="compositionally biased region" description="Polar residues" evidence="1">
    <location>
        <begin position="976"/>
        <end position="992"/>
    </location>
</feature>
<sequence>MENDSEDEVFFGPITEREERIAEKVRNRRTEVYVRGPVLRRRSSVPSLASLEEIDEQGRYSAYRDSISVDEQDLAGHPSAAAHVNSFHRSLPQLSYPALDTQLKNQEPLFVFSHSSREVKECSDDGSTDVSLCVAVGESDSQKSFGWETSSEKLSLSSRPESLVTSYPESLVTSCPESLVTSCDSALLSNTHSEVSDEEHKDFTNVSAISGDTVDCYLKSSEFQLSYISDCNAWEDRNVIDKHANNPVEFMPRQVTESELVTASESVMTWGTADCSSKSLQLGDLANCSVQEEAKTAKSPLNNLVGCLQSPFSKERIGTNSQSLMSREPVNCFSKSSELQLGDISDCISQEDAQVDHIPSVGPVEYLPSRVSKEESSTSKKCVTVVTLAEEEKTNPRATFNMRENVPDATVSINNDGFNDQVDDASNSNTHVPEEPSVVTSESVVSQRSIAGFLKSIERQIRDLANHNDQSDRRGNIESPGTIPVEHLSLPVSQEVPLTRREEVFVTALVEEEIKEVLKSIAQDNVTPVTVSVSDRSIDHLVNVKKLESAAEENKHKTLSKAIDIFEQSLSSEAVISRDSLQEITASVNDKMTENQLNNIKIPQESAIIEGSSCEVEDNNVDMMDLSLTNEVVIERENLPQIAVSVENSGNRGLPTMRENNAWETLHGNVVMSKLQGSSASDVARDIIPLVTASAKENKMKDDWDIVKEVQESTIRERHPRETSPSNKTDTVEESESKDQLNIVKMLQECVIREKEVDDNGMTANFTPGEADSADDLHQATRGEQTSKKENDRSSDVRQSYYSSLKIINVDNSYIYGDFLTEESLQDNGDHRQCHSYEKSQSSEDLDIESYGSANKAMVISRSDNSGESMLPTTSHSSSGTVSEGQHICTSSEESQEYASPVHENYFLETSKTPQKCCNTSTDDTQALQHESPRFNDTVEEMEMMLKYGINYGEAIQKKAATIDSSVDDTIVGMPRNSSVSSTISNFQPTLESTRESPHQKHVKPPECVESVRTKASISCSPYKPQSVTRKEPPPKPPRNVFSPSPKKPISLLASTPNTPKFDSTHSNEVRAKQPHNRLISPKKGCHGFKGTPVQQGTVDKPKIFTRKHSPAIKSNERPAVQRLPFRGSGLTRSGSLTNIRKPSNLYQSPGRTPIIPCSVSRIHPRTPVSRHNTPARLQSPSTIFGTKPGSFSSLPPHPTPQKASRKLLKQTPTPGTKLPAQTRGNIVNKTPSPAVSRDFKRFKPRLNIESPLAKCLQVNPAPTLLVNVKPRHNISPQKMQKKCLPVKKIVEAGDNHH</sequence>
<feature type="compositionally biased region" description="Polar residues" evidence="1">
    <location>
        <begin position="1131"/>
        <end position="1151"/>
    </location>
</feature>
<evidence type="ECO:0000256" key="1">
    <source>
        <dbReference type="SAM" id="MobiDB-lite"/>
    </source>
</evidence>
<accession>A0AAW0W225</accession>
<feature type="compositionally biased region" description="Basic and acidic residues" evidence="1">
    <location>
        <begin position="711"/>
        <end position="722"/>
    </location>
</feature>
<reference evidence="2 3" key="1">
    <citation type="journal article" date="2024" name="BMC Genomics">
        <title>Genome assembly of redclaw crayfish (Cherax quadricarinatus) provides insights into its immune adaptation and hypoxia tolerance.</title>
        <authorList>
            <person name="Liu Z."/>
            <person name="Zheng J."/>
            <person name="Li H."/>
            <person name="Fang K."/>
            <person name="Wang S."/>
            <person name="He J."/>
            <person name="Zhou D."/>
            <person name="Weng S."/>
            <person name="Chi M."/>
            <person name="Gu Z."/>
            <person name="He J."/>
            <person name="Li F."/>
            <person name="Wang M."/>
        </authorList>
    </citation>
    <scope>NUCLEOTIDE SEQUENCE [LARGE SCALE GENOMIC DNA]</scope>
    <source>
        <strain evidence="2">ZL_2023a</strain>
    </source>
</reference>
<organism evidence="2 3">
    <name type="scientific">Cherax quadricarinatus</name>
    <name type="common">Australian red claw crayfish</name>
    <dbReference type="NCBI Taxonomy" id="27406"/>
    <lineage>
        <taxon>Eukaryota</taxon>
        <taxon>Metazoa</taxon>
        <taxon>Ecdysozoa</taxon>
        <taxon>Arthropoda</taxon>
        <taxon>Crustacea</taxon>
        <taxon>Multicrustacea</taxon>
        <taxon>Malacostraca</taxon>
        <taxon>Eumalacostraca</taxon>
        <taxon>Eucarida</taxon>
        <taxon>Decapoda</taxon>
        <taxon>Pleocyemata</taxon>
        <taxon>Astacidea</taxon>
        <taxon>Parastacoidea</taxon>
        <taxon>Parastacidae</taxon>
        <taxon>Cherax</taxon>
    </lineage>
</organism>
<feature type="compositionally biased region" description="Polar residues" evidence="1">
    <location>
        <begin position="1170"/>
        <end position="1194"/>
    </location>
</feature>
<evidence type="ECO:0000313" key="2">
    <source>
        <dbReference type="EMBL" id="KAK8723459.1"/>
    </source>
</evidence>
<feature type="region of interest" description="Disordered" evidence="1">
    <location>
        <begin position="759"/>
        <end position="797"/>
    </location>
</feature>
<feature type="region of interest" description="Disordered" evidence="1">
    <location>
        <begin position="976"/>
        <end position="1071"/>
    </location>
</feature>
<feature type="region of interest" description="Disordered" evidence="1">
    <location>
        <begin position="1166"/>
        <end position="1234"/>
    </location>
</feature>
<protein>
    <submittedName>
        <fullName evidence="2">Uncharacterized protein</fullName>
    </submittedName>
</protein>
<dbReference type="EMBL" id="JARKIK010000089">
    <property type="protein sequence ID" value="KAK8723459.1"/>
    <property type="molecule type" value="Genomic_DNA"/>
</dbReference>
<proteinExistence type="predicted"/>
<feature type="region of interest" description="Disordered" evidence="1">
    <location>
        <begin position="863"/>
        <end position="900"/>
    </location>
</feature>
<comment type="caution">
    <text evidence="2">The sequence shown here is derived from an EMBL/GenBank/DDBJ whole genome shotgun (WGS) entry which is preliminary data.</text>
</comment>
<name>A0AAW0W225_CHEQU</name>
<feature type="region of interest" description="Disordered" evidence="1">
    <location>
        <begin position="711"/>
        <end position="740"/>
    </location>
</feature>
<feature type="compositionally biased region" description="Basic and acidic residues" evidence="1">
    <location>
        <begin position="993"/>
        <end position="1013"/>
    </location>
</feature>
<dbReference type="Proteomes" id="UP001445076">
    <property type="component" value="Unassembled WGS sequence"/>
</dbReference>
<feature type="compositionally biased region" description="Polar residues" evidence="1">
    <location>
        <begin position="1014"/>
        <end position="1028"/>
    </location>
</feature>
<keyword evidence="3" id="KW-1185">Reference proteome</keyword>
<feature type="compositionally biased region" description="Polar residues" evidence="1">
    <location>
        <begin position="863"/>
        <end position="893"/>
    </location>
</feature>